<dbReference type="Proteomes" id="UP001056120">
    <property type="component" value="Linkage Group LG07"/>
</dbReference>
<evidence type="ECO:0000313" key="1">
    <source>
        <dbReference type="EMBL" id="KAI3810599.1"/>
    </source>
</evidence>
<proteinExistence type="predicted"/>
<comment type="caution">
    <text evidence="1">The sequence shown here is derived from an EMBL/GenBank/DDBJ whole genome shotgun (WGS) entry which is preliminary data.</text>
</comment>
<name>A0ACB9IRF1_9ASTR</name>
<evidence type="ECO:0000313" key="2">
    <source>
        <dbReference type="Proteomes" id="UP001056120"/>
    </source>
</evidence>
<reference evidence="1 2" key="2">
    <citation type="journal article" date="2022" name="Mol. Ecol. Resour.">
        <title>The genomes of chicory, endive, great burdock and yacon provide insights into Asteraceae paleo-polyploidization history and plant inulin production.</title>
        <authorList>
            <person name="Fan W."/>
            <person name="Wang S."/>
            <person name="Wang H."/>
            <person name="Wang A."/>
            <person name="Jiang F."/>
            <person name="Liu H."/>
            <person name="Zhao H."/>
            <person name="Xu D."/>
            <person name="Zhang Y."/>
        </authorList>
    </citation>
    <scope>NUCLEOTIDE SEQUENCE [LARGE SCALE GENOMIC DNA]</scope>
    <source>
        <strain evidence="2">cv. Yunnan</strain>
        <tissue evidence="1">Leaves</tissue>
    </source>
</reference>
<reference evidence="2" key="1">
    <citation type="journal article" date="2022" name="Mol. Ecol. Resour.">
        <title>The genomes of chicory, endive, great burdock and yacon provide insights into Asteraceae palaeo-polyploidization history and plant inulin production.</title>
        <authorList>
            <person name="Fan W."/>
            <person name="Wang S."/>
            <person name="Wang H."/>
            <person name="Wang A."/>
            <person name="Jiang F."/>
            <person name="Liu H."/>
            <person name="Zhao H."/>
            <person name="Xu D."/>
            <person name="Zhang Y."/>
        </authorList>
    </citation>
    <scope>NUCLEOTIDE SEQUENCE [LARGE SCALE GENOMIC DNA]</scope>
    <source>
        <strain evidence="2">cv. Yunnan</strain>
    </source>
</reference>
<keyword evidence="2" id="KW-1185">Reference proteome</keyword>
<dbReference type="EMBL" id="CM042024">
    <property type="protein sequence ID" value="KAI3810599.1"/>
    <property type="molecule type" value="Genomic_DNA"/>
</dbReference>
<protein>
    <submittedName>
        <fullName evidence="1">Uncharacterized protein</fullName>
    </submittedName>
</protein>
<accession>A0ACB9IRF1</accession>
<sequence length="70" mass="7977">MFVIGGNEQTVVWAPQKETSVLYIFCYWFVVVVGFGFSLVLEQFTEVVDEMGLVKSLTCFTYLSDCCVFL</sequence>
<gene>
    <name evidence="1" type="ORF">L1987_20220</name>
</gene>
<organism evidence="1 2">
    <name type="scientific">Smallanthus sonchifolius</name>
    <dbReference type="NCBI Taxonomy" id="185202"/>
    <lineage>
        <taxon>Eukaryota</taxon>
        <taxon>Viridiplantae</taxon>
        <taxon>Streptophyta</taxon>
        <taxon>Embryophyta</taxon>
        <taxon>Tracheophyta</taxon>
        <taxon>Spermatophyta</taxon>
        <taxon>Magnoliopsida</taxon>
        <taxon>eudicotyledons</taxon>
        <taxon>Gunneridae</taxon>
        <taxon>Pentapetalae</taxon>
        <taxon>asterids</taxon>
        <taxon>campanulids</taxon>
        <taxon>Asterales</taxon>
        <taxon>Asteraceae</taxon>
        <taxon>Asteroideae</taxon>
        <taxon>Heliantheae alliance</taxon>
        <taxon>Millerieae</taxon>
        <taxon>Smallanthus</taxon>
    </lineage>
</organism>